<dbReference type="AlphaFoldDB" id="A0A6F8ZJ56"/>
<accession>A0A6F8ZJ56</accession>
<dbReference type="Proteomes" id="UP000503399">
    <property type="component" value="Chromosome"/>
</dbReference>
<dbReference type="EMBL" id="LR778114">
    <property type="protein sequence ID" value="CAB1129483.1"/>
    <property type="molecule type" value="Genomic_DNA"/>
</dbReference>
<evidence type="ECO:0000313" key="1">
    <source>
        <dbReference type="EMBL" id="CAB1129483.1"/>
    </source>
</evidence>
<proteinExistence type="predicted"/>
<keyword evidence="2" id="KW-1185">Reference proteome</keyword>
<protein>
    <submittedName>
        <fullName evidence="1">Uncharacterized protein</fullName>
    </submittedName>
</protein>
<name>A0A6F8ZJ56_9FIRM</name>
<reference evidence="1 2" key="1">
    <citation type="submission" date="2020-02" db="EMBL/GenBank/DDBJ databases">
        <authorList>
            <person name="Hogendoorn C."/>
        </authorList>
    </citation>
    <scope>NUCLEOTIDE SEQUENCE [LARGE SCALE GENOMIC DNA]</scope>
    <source>
        <strain evidence="1">R501</strain>
    </source>
</reference>
<sequence>MQPRHPDPWQDERRYWSLRVGEAVWVQRDLHFERT</sequence>
<dbReference type="KEGG" id="hfv:R50_1986"/>
<organism evidence="1 2">
    <name type="scientific">Candidatus Hydrogenisulfobacillus filiaventi</name>
    <dbReference type="NCBI Taxonomy" id="2707344"/>
    <lineage>
        <taxon>Bacteria</taxon>
        <taxon>Bacillati</taxon>
        <taxon>Bacillota</taxon>
        <taxon>Clostridia</taxon>
        <taxon>Eubacteriales</taxon>
        <taxon>Clostridiales Family XVII. Incertae Sedis</taxon>
        <taxon>Candidatus Hydrogenisulfobacillus</taxon>
    </lineage>
</organism>
<gene>
    <name evidence="1" type="ORF">R50_1986</name>
</gene>
<evidence type="ECO:0000313" key="2">
    <source>
        <dbReference type="Proteomes" id="UP000503399"/>
    </source>
</evidence>